<accession>A0ABQ8L5P2</accession>
<evidence type="ECO:0000313" key="2">
    <source>
        <dbReference type="Proteomes" id="UP000830375"/>
    </source>
</evidence>
<keyword evidence="2" id="KW-1185">Reference proteome</keyword>
<protein>
    <submittedName>
        <fullName evidence="1">Protein NYNRIN</fullName>
    </submittedName>
</protein>
<dbReference type="PANTHER" id="PTHR37984:SF15">
    <property type="entry name" value="INTEGRASE CATALYTIC DOMAIN-CONTAINING PROTEIN"/>
    <property type="match status" value="1"/>
</dbReference>
<dbReference type="EMBL" id="JACTAM010002116">
    <property type="protein sequence ID" value="KAI2646023.1"/>
    <property type="molecule type" value="Genomic_DNA"/>
</dbReference>
<sequence>MGPFPRSMQQNEYLLVIVDYFSKWIEVFLMRAAKDTQFTSNLLDQVCKQWHIIQRLTTAYHPQSNLTESLNLNLKMMMATYVDQNHRTWDQWI</sequence>
<dbReference type="SUPFAM" id="SSF53098">
    <property type="entry name" value="Ribonuclease H-like"/>
    <property type="match status" value="1"/>
</dbReference>
<dbReference type="InterPro" id="IPR050951">
    <property type="entry name" value="Retrovirus_Pol_polyprotein"/>
</dbReference>
<organism evidence="1 2">
    <name type="scientific">Labeo rohita</name>
    <name type="common">Indian major carp</name>
    <name type="synonym">Cyprinus rohita</name>
    <dbReference type="NCBI Taxonomy" id="84645"/>
    <lineage>
        <taxon>Eukaryota</taxon>
        <taxon>Metazoa</taxon>
        <taxon>Chordata</taxon>
        <taxon>Craniata</taxon>
        <taxon>Vertebrata</taxon>
        <taxon>Euteleostomi</taxon>
        <taxon>Actinopterygii</taxon>
        <taxon>Neopterygii</taxon>
        <taxon>Teleostei</taxon>
        <taxon>Ostariophysi</taxon>
        <taxon>Cypriniformes</taxon>
        <taxon>Cyprinidae</taxon>
        <taxon>Labeoninae</taxon>
        <taxon>Labeonini</taxon>
        <taxon>Labeo</taxon>
    </lineage>
</organism>
<evidence type="ECO:0000313" key="1">
    <source>
        <dbReference type="EMBL" id="KAI2646023.1"/>
    </source>
</evidence>
<dbReference type="Proteomes" id="UP000830375">
    <property type="component" value="Unassembled WGS sequence"/>
</dbReference>
<dbReference type="Gene3D" id="3.30.420.10">
    <property type="entry name" value="Ribonuclease H-like superfamily/Ribonuclease H"/>
    <property type="match status" value="2"/>
</dbReference>
<comment type="caution">
    <text evidence="1">The sequence shown here is derived from an EMBL/GenBank/DDBJ whole genome shotgun (WGS) entry which is preliminary data.</text>
</comment>
<reference evidence="1 2" key="1">
    <citation type="submission" date="2022-01" db="EMBL/GenBank/DDBJ databases">
        <title>A high-quality chromosome-level genome assembly of rohu carp, Labeo rohita.</title>
        <authorList>
            <person name="Arick M.A. II"/>
            <person name="Hsu C.-Y."/>
            <person name="Magbanua Z."/>
            <person name="Pechanova O."/>
            <person name="Grover C."/>
            <person name="Miller E."/>
            <person name="Thrash A."/>
            <person name="Ezzel L."/>
            <person name="Alam S."/>
            <person name="Benzie J."/>
            <person name="Hamilton M."/>
            <person name="Karsi A."/>
            <person name="Lawrence M.L."/>
            <person name="Peterson D.G."/>
        </authorList>
    </citation>
    <scope>NUCLEOTIDE SEQUENCE [LARGE SCALE GENOMIC DNA]</scope>
    <source>
        <strain evidence="2">BAU-BD-2019</strain>
        <tissue evidence="1">Blood</tissue>
    </source>
</reference>
<name>A0ABQ8L5P2_LABRO</name>
<gene>
    <name evidence="1" type="ORF">H4Q32_024544</name>
</gene>
<dbReference type="InterPro" id="IPR036397">
    <property type="entry name" value="RNaseH_sf"/>
</dbReference>
<dbReference type="InterPro" id="IPR012337">
    <property type="entry name" value="RNaseH-like_sf"/>
</dbReference>
<proteinExistence type="predicted"/>
<dbReference type="PANTHER" id="PTHR37984">
    <property type="entry name" value="PROTEIN CBG26694"/>
    <property type="match status" value="1"/>
</dbReference>